<organism evidence="2 3">
    <name type="scientific">Candidatus Dojkabacteria bacterium</name>
    <dbReference type="NCBI Taxonomy" id="2099670"/>
    <lineage>
        <taxon>Bacteria</taxon>
        <taxon>Candidatus Dojkabacteria</taxon>
    </lineage>
</organism>
<reference evidence="2 3" key="1">
    <citation type="journal article" date="2020" name="Biotechnol. Biofuels">
        <title>New insights from the biogas microbiome by comprehensive genome-resolved metagenomics of nearly 1600 species originating from multiple anaerobic digesters.</title>
        <authorList>
            <person name="Campanaro S."/>
            <person name="Treu L."/>
            <person name="Rodriguez-R L.M."/>
            <person name="Kovalovszki A."/>
            <person name="Ziels R.M."/>
            <person name="Maus I."/>
            <person name="Zhu X."/>
            <person name="Kougias P.G."/>
            <person name="Basile A."/>
            <person name="Luo G."/>
            <person name="Schluter A."/>
            <person name="Konstantinidis K.T."/>
            <person name="Angelidaki I."/>
        </authorList>
    </citation>
    <scope>NUCLEOTIDE SEQUENCE [LARGE SCALE GENOMIC DNA]</scope>
    <source>
        <strain evidence="2">AS05jafATM_89</strain>
    </source>
</reference>
<name>A0A832R8R3_9BACT</name>
<accession>A0A832R8R3</accession>
<evidence type="ECO:0008006" key="4">
    <source>
        <dbReference type="Google" id="ProtNLM"/>
    </source>
</evidence>
<feature type="region of interest" description="Disordered" evidence="1">
    <location>
        <begin position="263"/>
        <end position="287"/>
    </location>
</feature>
<proteinExistence type="predicted"/>
<sequence>MPEGESSESDLKIQLPADYRSSPRITAIYGVNQGRTQEVEDAILKGVDDSIDAFTGVPDVNGLVEVPVISKEQVISLREKIVNIDKDFGTLISGSNLSANELQLAKVMYIYNHILNTVSYADVEFTNDGHVSGLDALNRGYSTASAYSALVKNESVCRGISEAIYLLCKYMEVNAEIWPVERPPHAFNRVNIGGVWYKLDATYEIGITPGAKKDRWSSNYFLRAWGNTSTDYPREQIASMKNFLAGKGLRFEGYPEKPKIQIKPPKIDIRGRSDKRPRIEVRTRSDT</sequence>
<dbReference type="AlphaFoldDB" id="A0A832R8R3"/>
<evidence type="ECO:0000256" key="1">
    <source>
        <dbReference type="SAM" id="MobiDB-lite"/>
    </source>
</evidence>
<dbReference type="SUPFAM" id="SSF54001">
    <property type="entry name" value="Cysteine proteinases"/>
    <property type="match status" value="1"/>
</dbReference>
<dbReference type="Proteomes" id="UP000576550">
    <property type="component" value="Unassembled WGS sequence"/>
</dbReference>
<dbReference type="EMBL" id="DUTP01000002">
    <property type="protein sequence ID" value="HHX99213.1"/>
    <property type="molecule type" value="Genomic_DNA"/>
</dbReference>
<gene>
    <name evidence="2" type="ORF">GX533_00820</name>
</gene>
<evidence type="ECO:0000313" key="3">
    <source>
        <dbReference type="Proteomes" id="UP000576550"/>
    </source>
</evidence>
<protein>
    <recommendedName>
        <fullName evidence="4">Transglutaminase-like domain-containing protein</fullName>
    </recommendedName>
</protein>
<evidence type="ECO:0000313" key="2">
    <source>
        <dbReference type="EMBL" id="HHX99213.1"/>
    </source>
</evidence>
<dbReference type="InterPro" id="IPR038765">
    <property type="entry name" value="Papain-like_cys_pep_sf"/>
</dbReference>
<comment type="caution">
    <text evidence="2">The sequence shown here is derived from an EMBL/GenBank/DDBJ whole genome shotgun (WGS) entry which is preliminary data.</text>
</comment>